<comment type="caution">
    <text evidence="7">The sequence shown here is derived from an EMBL/GenBank/DDBJ whole genome shotgun (WGS) entry which is preliminary data.</text>
</comment>
<dbReference type="OrthoDB" id="9805576at2"/>
<dbReference type="PANTHER" id="PTHR43095">
    <property type="entry name" value="SUGAR KINASE"/>
    <property type="match status" value="1"/>
</dbReference>
<protein>
    <submittedName>
        <fullName evidence="7">Carbohydrate kinase</fullName>
    </submittedName>
</protein>
<dbReference type="GO" id="GO:0005975">
    <property type="term" value="P:carbohydrate metabolic process"/>
    <property type="evidence" value="ECO:0007669"/>
    <property type="project" value="InterPro"/>
</dbReference>
<evidence type="ECO:0000256" key="1">
    <source>
        <dbReference type="ARBA" id="ARBA00009156"/>
    </source>
</evidence>
<dbReference type="InterPro" id="IPR018483">
    <property type="entry name" value="Carb_kinase_FGGY_CS"/>
</dbReference>
<evidence type="ECO:0000256" key="3">
    <source>
        <dbReference type="ARBA" id="ARBA00022777"/>
    </source>
</evidence>
<sequence length="500" mass="54747">MLTMEPYALGIDCGNTGIKVALFDLQGQEIGALGDKVPSDFPAPGFVQCNMTELWQQCSSLIQQLLEKLEVNAEQVIAVGCSGHGNGLYLLDNHYQPLLAIKSLDCRANDLVQTLKQQLNYDAIHEMNRQGIWPAQSAALLCWLKQYEPSVYHNIGQVLFCKDYLNFCLTGEVATEYGDLSASGLYDFSAGDVSGTLLAELGISEIKQAIPTMYQSQEIMGKVSHDAARLTGLLAGTPVVSGCFDIVACALGSGVWHSQSASVIAGSWSINQVISDSLPSRAVFMACHFPEQRYLAIESSATSASNLEWFICEFFKEEKQLAEKENRDFFEQLNTLVSDTKVVNALPLFHPYLYGGCDNQPVQGNFFGLTGWHKKSDLLYAVYEGIVFGHLEHMNQLRLSGQHIESAILSGGAAKSPVWSQMFADILNVNIQTSDCTEAGARGVAMAAATGAGYFSSLQMAVETMAKLNPPQVPDPERQEIFQQRYQRYLDVSAALKKLA</sequence>
<dbReference type="InterPro" id="IPR018485">
    <property type="entry name" value="FGGY_C"/>
</dbReference>
<proteinExistence type="inferred from homology"/>
<dbReference type="InterPro" id="IPR018484">
    <property type="entry name" value="FGGY_N"/>
</dbReference>
<gene>
    <name evidence="7" type="ORF">CIK83_15440</name>
</gene>
<comment type="similarity">
    <text evidence="1 4">Belongs to the FGGY kinase family.</text>
</comment>
<dbReference type="CDD" id="cd07802">
    <property type="entry name" value="ASKHA_NBD_FGGY_EcLyxK-like"/>
    <property type="match status" value="1"/>
</dbReference>
<dbReference type="PROSITE" id="PS00445">
    <property type="entry name" value="FGGY_KINASES_2"/>
    <property type="match status" value="1"/>
</dbReference>
<dbReference type="Proteomes" id="UP000252479">
    <property type="component" value="Unassembled WGS sequence"/>
</dbReference>
<name>A0A368LJD3_9VIBR</name>
<evidence type="ECO:0000256" key="2">
    <source>
        <dbReference type="ARBA" id="ARBA00022679"/>
    </source>
</evidence>
<dbReference type="SUPFAM" id="SSF53067">
    <property type="entry name" value="Actin-like ATPase domain"/>
    <property type="match status" value="2"/>
</dbReference>
<keyword evidence="2 4" id="KW-0808">Transferase</keyword>
<feature type="domain" description="Carbohydrate kinase FGGY C-terminal" evidence="6">
    <location>
        <begin position="262"/>
        <end position="450"/>
    </location>
</feature>
<keyword evidence="3 4" id="KW-0418">Kinase</keyword>
<evidence type="ECO:0000313" key="7">
    <source>
        <dbReference type="EMBL" id="RCS70798.1"/>
    </source>
</evidence>
<dbReference type="Pfam" id="PF02782">
    <property type="entry name" value="FGGY_C"/>
    <property type="match status" value="1"/>
</dbReference>
<organism evidence="7 8">
    <name type="scientific">Vibrio casei</name>
    <dbReference type="NCBI Taxonomy" id="673372"/>
    <lineage>
        <taxon>Bacteria</taxon>
        <taxon>Pseudomonadati</taxon>
        <taxon>Pseudomonadota</taxon>
        <taxon>Gammaproteobacteria</taxon>
        <taxon>Vibrionales</taxon>
        <taxon>Vibrionaceae</taxon>
        <taxon>Vibrio</taxon>
    </lineage>
</organism>
<dbReference type="PIRSF" id="PIRSF000538">
    <property type="entry name" value="GlpK"/>
    <property type="match status" value="1"/>
</dbReference>
<evidence type="ECO:0000259" key="5">
    <source>
        <dbReference type="Pfam" id="PF00370"/>
    </source>
</evidence>
<dbReference type="Pfam" id="PF00370">
    <property type="entry name" value="FGGY_N"/>
    <property type="match status" value="1"/>
</dbReference>
<dbReference type="GO" id="GO:0016773">
    <property type="term" value="F:phosphotransferase activity, alcohol group as acceptor"/>
    <property type="evidence" value="ECO:0007669"/>
    <property type="project" value="InterPro"/>
</dbReference>
<dbReference type="PANTHER" id="PTHR43095:SF3">
    <property type="entry name" value="L-XYLULOSE_3-KETO-L-GULONATE KINASE"/>
    <property type="match status" value="1"/>
</dbReference>
<reference evidence="7 8" key="1">
    <citation type="journal article" date="2017" name="Elife">
        <title>Extensive horizontal gene transfer in cheese-associated bacteria.</title>
        <authorList>
            <person name="Bonham K.S."/>
            <person name="Wolfe B.E."/>
            <person name="Dutton R.J."/>
        </authorList>
    </citation>
    <scope>NUCLEOTIDE SEQUENCE [LARGE SCALE GENOMIC DNA]</scope>
    <source>
        <strain evidence="7 8">JB196</strain>
    </source>
</reference>
<dbReference type="AlphaFoldDB" id="A0A368LJD3"/>
<evidence type="ECO:0000313" key="8">
    <source>
        <dbReference type="Proteomes" id="UP000252479"/>
    </source>
</evidence>
<dbReference type="EMBL" id="QPGL01000002">
    <property type="protein sequence ID" value="RCS70798.1"/>
    <property type="molecule type" value="Genomic_DNA"/>
</dbReference>
<dbReference type="InterPro" id="IPR050406">
    <property type="entry name" value="FGGY_Carb_Kinase"/>
</dbReference>
<accession>A0A368LJD3</accession>
<evidence type="ECO:0000256" key="4">
    <source>
        <dbReference type="RuleBase" id="RU003733"/>
    </source>
</evidence>
<dbReference type="InterPro" id="IPR043129">
    <property type="entry name" value="ATPase_NBD"/>
</dbReference>
<evidence type="ECO:0000259" key="6">
    <source>
        <dbReference type="Pfam" id="PF02782"/>
    </source>
</evidence>
<dbReference type="GO" id="GO:0016301">
    <property type="term" value="F:kinase activity"/>
    <property type="evidence" value="ECO:0007669"/>
    <property type="project" value="UniProtKB-KW"/>
</dbReference>
<feature type="domain" description="Carbohydrate kinase FGGY N-terminal" evidence="5">
    <location>
        <begin position="7"/>
        <end position="252"/>
    </location>
</feature>
<keyword evidence="8" id="KW-1185">Reference proteome</keyword>
<dbReference type="Gene3D" id="3.30.420.40">
    <property type="match status" value="2"/>
</dbReference>
<dbReference type="InterPro" id="IPR000577">
    <property type="entry name" value="Carb_kinase_FGGY"/>
</dbReference>